<feature type="transmembrane region" description="Helical" evidence="1">
    <location>
        <begin position="229"/>
        <end position="251"/>
    </location>
</feature>
<evidence type="ECO:0000313" key="5">
    <source>
        <dbReference type="Proteomes" id="UP000292564"/>
    </source>
</evidence>
<dbReference type="EMBL" id="SHKY01000001">
    <property type="protein sequence ID" value="RZU49287.1"/>
    <property type="molecule type" value="Genomic_DNA"/>
</dbReference>
<feature type="transmembrane region" description="Helical" evidence="1">
    <location>
        <begin position="174"/>
        <end position="193"/>
    </location>
</feature>
<evidence type="ECO:0000259" key="3">
    <source>
        <dbReference type="Pfam" id="PF01569"/>
    </source>
</evidence>
<dbReference type="InterPro" id="IPR036938">
    <property type="entry name" value="PAP2/HPO_sf"/>
</dbReference>
<keyword evidence="5" id="KW-1185">Reference proteome</keyword>
<feature type="transmembrane region" description="Helical" evidence="1">
    <location>
        <begin position="112"/>
        <end position="129"/>
    </location>
</feature>
<evidence type="ECO:0000256" key="2">
    <source>
        <dbReference type="SAM" id="SignalP"/>
    </source>
</evidence>
<feature type="transmembrane region" description="Helical" evidence="1">
    <location>
        <begin position="134"/>
        <end position="154"/>
    </location>
</feature>
<evidence type="ECO:0000313" key="4">
    <source>
        <dbReference type="EMBL" id="RZU49287.1"/>
    </source>
</evidence>
<reference evidence="4 5" key="1">
    <citation type="submission" date="2019-02" db="EMBL/GenBank/DDBJ databases">
        <title>Sequencing the genomes of 1000 actinobacteria strains.</title>
        <authorList>
            <person name="Klenk H.-P."/>
        </authorList>
    </citation>
    <scope>NUCLEOTIDE SEQUENCE [LARGE SCALE GENOMIC DNA]</scope>
    <source>
        <strain evidence="4 5">DSM 45162</strain>
    </source>
</reference>
<gene>
    <name evidence="4" type="ORF">EV385_1029</name>
</gene>
<feature type="chain" id="PRO_5020882379" description="Phosphatidic acid phosphatase type 2/haloperoxidase domain-containing protein" evidence="2">
    <location>
        <begin position="21"/>
        <end position="295"/>
    </location>
</feature>
<keyword evidence="2" id="KW-0732">Signal</keyword>
<dbReference type="AlphaFoldDB" id="A0A4Q7ZEZ7"/>
<proteinExistence type="predicted"/>
<feature type="transmembrane region" description="Helical" evidence="1">
    <location>
        <begin position="54"/>
        <end position="72"/>
    </location>
</feature>
<dbReference type="SUPFAM" id="SSF48317">
    <property type="entry name" value="Acid phosphatase/Vanadium-dependent haloperoxidase"/>
    <property type="match status" value="1"/>
</dbReference>
<keyword evidence="1" id="KW-1133">Transmembrane helix</keyword>
<keyword evidence="1" id="KW-0812">Transmembrane</keyword>
<evidence type="ECO:0000256" key="1">
    <source>
        <dbReference type="SAM" id="Phobius"/>
    </source>
</evidence>
<name>A0A4Q7ZEZ7_9ACTN</name>
<keyword evidence="1" id="KW-0472">Membrane</keyword>
<dbReference type="InterPro" id="IPR000326">
    <property type="entry name" value="PAP2/HPO"/>
</dbReference>
<feature type="signal peptide" evidence="2">
    <location>
        <begin position="1"/>
        <end position="20"/>
    </location>
</feature>
<dbReference type="Proteomes" id="UP000292564">
    <property type="component" value="Unassembled WGS sequence"/>
</dbReference>
<feature type="domain" description="Phosphatidic acid phosphatase type 2/haloperoxidase" evidence="3">
    <location>
        <begin position="179"/>
        <end position="243"/>
    </location>
</feature>
<accession>A0A4Q7ZEZ7</accession>
<protein>
    <recommendedName>
        <fullName evidence="3">Phosphatidic acid phosphatase type 2/haloperoxidase domain-containing protein</fullName>
    </recommendedName>
</protein>
<organism evidence="4 5">
    <name type="scientific">Krasilnikovia cinnamomea</name>
    <dbReference type="NCBI Taxonomy" id="349313"/>
    <lineage>
        <taxon>Bacteria</taxon>
        <taxon>Bacillati</taxon>
        <taxon>Actinomycetota</taxon>
        <taxon>Actinomycetes</taxon>
        <taxon>Micromonosporales</taxon>
        <taxon>Micromonosporaceae</taxon>
        <taxon>Krasilnikovia</taxon>
    </lineage>
</organism>
<dbReference type="Gene3D" id="1.20.144.10">
    <property type="entry name" value="Phosphatidic acid phosphatase type 2/haloperoxidase"/>
    <property type="match status" value="1"/>
</dbReference>
<dbReference type="Pfam" id="PF01569">
    <property type="entry name" value="PAP2"/>
    <property type="match status" value="1"/>
</dbReference>
<dbReference type="RefSeq" id="WP_341273988.1">
    <property type="nucleotide sequence ID" value="NZ_SHKY01000001.1"/>
</dbReference>
<feature type="transmembrane region" description="Helical" evidence="1">
    <location>
        <begin position="200"/>
        <end position="217"/>
    </location>
</feature>
<sequence>MYFAAALAVLLPAVAGPALACGPGRRWPRSGLAGRVRAALSALVATIGRPATAVAFLLAWSAAVVAVFWPLGELAHRLEPTVDVPVHAWVSTRLDPSFARLNWAYTALGDRAPLKVVTIVGALVFAALWRRRFWIPLVAILAQFPLEQYVQAVLAGMVDRGHPPTGLGTYPSGGIARIVMTFGALALFAALTFRLGRRARVGLGTAVLVMAVAEGYTRMYVQKHWLTDVIAGLLFGPALFLGWAVAVLVLVGPAARPRPGTGDARPAGGEASSAPGTVISSALVAAGAPGPGAAR</sequence>
<comment type="caution">
    <text evidence="4">The sequence shown here is derived from an EMBL/GenBank/DDBJ whole genome shotgun (WGS) entry which is preliminary data.</text>
</comment>